<proteinExistence type="predicted"/>
<gene>
    <name evidence="1" type="ORF">RhiirA1_455946</name>
</gene>
<sequence length="576" mass="68962">MTCSKIFSGDLPELINEVIKYFRHDYKTLHSCILVNRLWCRLAIPLLWEDPFSIKLPKNYRFIEIYLNNNLNEEDKTKLNEYGINYNKLLLPSNTSNNSLFNYPNFIKCLNTWKIIFSIEQWILTIINVKAGLQSTNYFLKNMYPNNFDQKLNSSRLIYKLLFKIFIENEVKLHTFEVIVVRDIDHDCFNDAFNLILQNQDFIFNIKNLKLQRIANGSKIFPFLKFLYSNCNSINSLYFQFPRFNNNNLLTEDYLLKIINSQKNLKKISFERNYLFKGKFFLSLKNSNCSNTLNTIIFYRIDFKKIIISNEEFENLNVLESIHILYCYSLNSDFIQQIINLTKPFKLKSLFMDIMLQIDSLNLLLQKSGSYLENIGFGSSISNELRKQFDLFMKYCKNIKFFELPGFDNLNIYLSFDLIKILDQNLNYLSIDFHYYLDYYYHHNFSNDGDMEPSSIVLLNLGQILPHKLEYLILSLKFDLNNLEIFLQNSQNTFIKKLLIRNKMQEGSLNILPYIKKYIMKKERVKYLAIMEVYFEKREDLSFMKDEVKEFESYNIKVQNYDDLYIQVYDLIKEMD</sequence>
<dbReference type="VEuPathDB" id="FungiDB:RhiirA1_455946"/>
<dbReference type="AlphaFoldDB" id="A0A2N0S1T1"/>
<name>A0A2N0S1T1_9GLOM</name>
<dbReference type="EMBL" id="LLXH01000275">
    <property type="protein sequence ID" value="PKC69509.1"/>
    <property type="molecule type" value="Genomic_DNA"/>
</dbReference>
<dbReference type="VEuPathDB" id="FungiDB:FUN_006342"/>
<reference evidence="1 2" key="1">
    <citation type="submission" date="2017-10" db="EMBL/GenBank/DDBJ databases">
        <title>Extensive intraspecific genome diversity in a model arbuscular mycorrhizal fungus.</title>
        <authorList>
            <person name="Chen E.C.H."/>
            <person name="Morin E."/>
            <person name="Baudet D."/>
            <person name="Noel J."/>
            <person name="Ndikumana S."/>
            <person name="Charron P."/>
            <person name="St-Onge C."/>
            <person name="Giorgi J."/>
            <person name="Grigoriev I.V."/>
            <person name="Roux C."/>
            <person name="Martin F.M."/>
            <person name="Corradi N."/>
        </authorList>
    </citation>
    <scope>NUCLEOTIDE SEQUENCE [LARGE SCALE GENOMIC DNA]</scope>
    <source>
        <strain evidence="1 2">A1</strain>
    </source>
</reference>
<dbReference type="VEuPathDB" id="FungiDB:RhiirFUN_010255"/>
<protein>
    <recommendedName>
        <fullName evidence="3">F-box domain-containing protein</fullName>
    </recommendedName>
</protein>
<evidence type="ECO:0000313" key="1">
    <source>
        <dbReference type="EMBL" id="PKC69509.1"/>
    </source>
</evidence>
<accession>A0A2N0S1T1</accession>
<reference evidence="1 2" key="2">
    <citation type="submission" date="2017-10" db="EMBL/GenBank/DDBJ databases">
        <title>Genome analyses suggest a sexual origin of heterokaryosis in a supposedly ancient asexual fungus.</title>
        <authorList>
            <person name="Corradi N."/>
            <person name="Sedzielewska K."/>
            <person name="Noel J."/>
            <person name="Charron P."/>
            <person name="Farinelli L."/>
            <person name="Marton T."/>
            <person name="Kruger M."/>
            <person name="Pelin A."/>
            <person name="Brachmann A."/>
            <person name="Corradi N."/>
        </authorList>
    </citation>
    <scope>NUCLEOTIDE SEQUENCE [LARGE SCALE GENOMIC DNA]</scope>
    <source>
        <strain evidence="1 2">A1</strain>
    </source>
</reference>
<comment type="caution">
    <text evidence="1">The sequence shown here is derived from an EMBL/GenBank/DDBJ whole genome shotgun (WGS) entry which is preliminary data.</text>
</comment>
<evidence type="ECO:0000313" key="2">
    <source>
        <dbReference type="Proteomes" id="UP000232688"/>
    </source>
</evidence>
<organism evidence="1 2">
    <name type="scientific">Rhizophagus irregularis</name>
    <dbReference type="NCBI Taxonomy" id="588596"/>
    <lineage>
        <taxon>Eukaryota</taxon>
        <taxon>Fungi</taxon>
        <taxon>Fungi incertae sedis</taxon>
        <taxon>Mucoromycota</taxon>
        <taxon>Glomeromycotina</taxon>
        <taxon>Glomeromycetes</taxon>
        <taxon>Glomerales</taxon>
        <taxon>Glomeraceae</taxon>
        <taxon>Rhizophagus</taxon>
    </lineage>
</organism>
<evidence type="ECO:0008006" key="3">
    <source>
        <dbReference type="Google" id="ProtNLM"/>
    </source>
</evidence>
<dbReference type="Proteomes" id="UP000232688">
    <property type="component" value="Unassembled WGS sequence"/>
</dbReference>